<dbReference type="Gramene" id="PRQ51763">
    <property type="protein sequence ID" value="PRQ51763"/>
    <property type="gene ID" value="RchiOBHm_Chr2g0148051"/>
</dbReference>
<sequence>MDFCYTLILELLKELFCIDFLIGFDSYGNYMCINLIMMPPGTSFSCRGPSFLK</sequence>
<proteinExistence type="predicted"/>
<dbReference type="AlphaFoldDB" id="A0A2P6RZC3"/>
<organism evidence="1 2">
    <name type="scientific">Rosa chinensis</name>
    <name type="common">China rose</name>
    <dbReference type="NCBI Taxonomy" id="74649"/>
    <lineage>
        <taxon>Eukaryota</taxon>
        <taxon>Viridiplantae</taxon>
        <taxon>Streptophyta</taxon>
        <taxon>Embryophyta</taxon>
        <taxon>Tracheophyta</taxon>
        <taxon>Spermatophyta</taxon>
        <taxon>Magnoliopsida</taxon>
        <taxon>eudicotyledons</taxon>
        <taxon>Gunneridae</taxon>
        <taxon>Pentapetalae</taxon>
        <taxon>rosids</taxon>
        <taxon>fabids</taxon>
        <taxon>Rosales</taxon>
        <taxon>Rosaceae</taxon>
        <taxon>Rosoideae</taxon>
        <taxon>Rosoideae incertae sedis</taxon>
        <taxon>Rosa</taxon>
    </lineage>
</organism>
<dbReference type="EMBL" id="PDCK01000040">
    <property type="protein sequence ID" value="PRQ51763.1"/>
    <property type="molecule type" value="Genomic_DNA"/>
</dbReference>
<evidence type="ECO:0000313" key="1">
    <source>
        <dbReference type="EMBL" id="PRQ51763.1"/>
    </source>
</evidence>
<protein>
    <submittedName>
        <fullName evidence="1">Uncharacterized protein</fullName>
    </submittedName>
</protein>
<accession>A0A2P6RZC3</accession>
<reference evidence="1 2" key="1">
    <citation type="journal article" date="2018" name="Nat. Genet.">
        <title>The Rosa genome provides new insights in the design of modern roses.</title>
        <authorList>
            <person name="Bendahmane M."/>
        </authorList>
    </citation>
    <scope>NUCLEOTIDE SEQUENCE [LARGE SCALE GENOMIC DNA]</scope>
    <source>
        <strain evidence="2">cv. Old Blush</strain>
    </source>
</reference>
<keyword evidence="2" id="KW-1185">Reference proteome</keyword>
<comment type="caution">
    <text evidence="1">The sequence shown here is derived from an EMBL/GenBank/DDBJ whole genome shotgun (WGS) entry which is preliminary data.</text>
</comment>
<dbReference type="Proteomes" id="UP000238479">
    <property type="component" value="Chromosome 2"/>
</dbReference>
<gene>
    <name evidence="1" type="ORF">RchiOBHm_Chr2g0148051</name>
</gene>
<name>A0A2P6RZC3_ROSCH</name>
<evidence type="ECO:0000313" key="2">
    <source>
        <dbReference type="Proteomes" id="UP000238479"/>
    </source>
</evidence>